<evidence type="ECO:0000313" key="3">
    <source>
        <dbReference type="Proteomes" id="UP001058514"/>
    </source>
</evidence>
<proteinExistence type="predicted"/>
<sequence>MTKKPNSHTSPRNRLGSLGHILLDAGVSVTENPRRGRKGNVTSKNSKEVDGKNKTESRANCLETPQLPSPKSKVKPKPNKKKKGKRGKQSKSRARSEKGKRLLAIIDRQEKRKERGEEIRSESILGQGSSPPQPDRHEDPYSISAVQKQLDEISSRMTLSEDYSEATKGNASDSLEINRRMEACRELVAITDTCGSQEKELVVGFDMGSTSSKVVLQFPYEASLGAFAVPAPASLQSDNHPYYWKSCIWVSQDGTYQITPSDDAKVISHLKVAFLNSDQSSKAGILPEQIHMTAFLALMIRQALGWLWERIGRALTGYDIRISANFGFPSQSGDRSPVLTAYERSAKTALWLALSDRRITDEEIRNLLNEDTAGQLKVTYPVLVVPEFIGAVMGYFHSTQGKSGQYIICDFGGLTMDCVCFGFSRREDGAGLIKFYGSSVRTFGAEIVKTALKQRIPKNKIATAIGNFICQPIIASFPKTGHNAPAWGGRMPLFVIGGGRHLGAYKNCFSEAQRLVKNAWFNTVFSRQDLNLDEELAIDEAKGRNCGRLLVAWGLSHSDLDLPEWVTRDGLPDAPKLKKASLQDRFVGPEQT</sequence>
<feature type="compositionally biased region" description="Basic and acidic residues" evidence="1">
    <location>
        <begin position="45"/>
        <end position="57"/>
    </location>
</feature>
<feature type="compositionally biased region" description="Basic and acidic residues" evidence="1">
    <location>
        <begin position="107"/>
        <end position="121"/>
    </location>
</feature>
<organism evidence="2 3">
    <name type="scientific">Leisingera aquaemixtae</name>
    <dbReference type="NCBI Taxonomy" id="1396826"/>
    <lineage>
        <taxon>Bacteria</taxon>
        <taxon>Pseudomonadati</taxon>
        <taxon>Pseudomonadota</taxon>
        <taxon>Alphaproteobacteria</taxon>
        <taxon>Rhodobacterales</taxon>
        <taxon>Roseobacteraceae</taxon>
        <taxon>Leisingera</taxon>
    </lineage>
</organism>
<feature type="region of interest" description="Disordered" evidence="1">
    <location>
        <begin position="1"/>
        <end position="140"/>
    </location>
</feature>
<dbReference type="EMBL" id="CP081051">
    <property type="protein sequence ID" value="UWQ39928.1"/>
    <property type="molecule type" value="Genomic_DNA"/>
</dbReference>
<accession>A0ABY5WEQ9</accession>
<keyword evidence="3" id="KW-1185">Reference proteome</keyword>
<gene>
    <name evidence="2" type="ORF">K3718_10040</name>
</gene>
<evidence type="ECO:0000313" key="2">
    <source>
        <dbReference type="EMBL" id="UWQ39928.1"/>
    </source>
</evidence>
<feature type="compositionally biased region" description="Basic residues" evidence="1">
    <location>
        <begin position="72"/>
        <end position="93"/>
    </location>
</feature>
<reference evidence="2" key="1">
    <citation type="submission" date="2021-08" db="EMBL/GenBank/DDBJ databases">
        <authorList>
            <person name="Nwanade C."/>
            <person name="Wang M."/>
            <person name="Masoudi A."/>
            <person name="Yu Z."/>
            <person name="Liu J."/>
        </authorList>
    </citation>
    <scope>NUCLEOTIDE SEQUENCE</scope>
    <source>
        <strain evidence="2">S166</strain>
    </source>
</reference>
<dbReference type="Proteomes" id="UP001058514">
    <property type="component" value="Chromosome"/>
</dbReference>
<dbReference type="RefSeq" id="WP_259963450.1">
    <property type="nucleotide sequence ID" value="NZ_CP081051.1"/>
</dbReference>
<name>A0ABY5WEQ9_9RHOB</name>
<evidence type="ECO:0000256" key="1">
    <source>
        <dbReference type="SAM" id="MobiDB-lite"/>
    </source>
</evidence>
<protein>
    <submittedName>
        <fullName evidence="2">Uncharacterized protein</fullName>
    </submittedName>
</protein>